<sequence length="441" mass="48995">MKKWIGLLLTFTLILSVTACGGAKQDNNEAIGEVEIGVPTENKGETLVVWTFTDELKGMIENHYLKDNPDLPYKVEVVVVPNDQYQNKLDPVLASGKSAPDVFALEAGYVKKYVDSPFTADLASIGFDRDNIDTLPYVLDVATDTNGVLKGSSWQATPGAFFYRRSLALEYLGTEDPEEVQALVSDFDKFYETAMTISEKSDGKVKMISSLGDLVQVFYAAREEGWVVDNKFVVDPKITELMEMGRKLESNKLTNQSEQWTEQWFASISGNDVFGYFLPTWGLHYVLKTSAENADTGVSTSGDWGMIQGPSSYFWGGTWLAMREGSEMEAAAADLIEYLTLDEAFLKTWAEETGDVLSNEAVVNEIKDGFSEPFLDGQNHYAAFAEMATKVDASILTGSDKDIQDLFTEQLTAYSKGEKERDAAMEDFISSVKNQFPNLEY</sequence>
<dbReference type="PANTHER" id="PTHR43649:SF33">
    <property type="entry name" value="POLYGALACTURONAN_RHAMNOGALACTURONAN-BINDING PROTEIN YTCQ"/>
    <property type="match status" value="1"/>
</dbReference>
<evidence type="ECO:0000313" key="8">
    <source>
        <dbReference type="Proteomes" id="UP000279029"/>
    </source>
</evidence>
<dbReference type="PANTHER" id="PTHR43649">
    <property type="entry name" value="ARABINOSE-BINDING PROTEIN-RELATED"/>
    <property type="match status" value="1"/>
</dbReference>
<evidence type="ECO:0000256" key="4">
    <source>
        <dbReference type="ARBA" id="ARBA00023139"/>
    </source>
</evidence>
<organism evidence="7 8">
    <name type="scientific">Petrocella atlantisensis</name>
    <dbReference type="NCBI Taxonomy" id="2173034"/>
    <lineage>
        <taxon>Bacteria</taxon>
        <taxon>Bacillati</taxon>
        <taxon>Bacillota</taxon>
        <taxon>Clostridia</taxon>
        <taxon>Lachnospirales</taxon>
        <taxon>Vallitaleaceae</taxon>
        <taxon>Petrocella</taxon>
    </lineage>
</organism>
<dbReference type="InterPro" id="IPR006059">
    <property type="entry name" value="SBP"/>
</dbReference>
<gene>
    <name evidence="7" type="ORF">PATL70BA_1640</name>
</gene>
<keyword evidence="4" id="KW-0564">Palmitate</keyword>
<keyword evidence="2 6" id="KW-0732">Signal</keyword>
<dbReference type="Proteomes" id="UP000279029">
    <property type="component" value="Chromosome"/>
</dbReference>
<reference evidence="7 8" key="1">
    <citation type="submission" date="2018-09" db="EMBL/GenBank/DDBJ databases">
        <authorList>
            <person name="Postec A."/>
        </authorList>
    </citation>
    <scope>NUCLEOTIDE SEQUENCE [LARGE SCALE GENOMIC DNA]</scope>
    <source>
        <strain evidence="7">70B-A</strain>
    </source>
</reference>
<evidence type="ECO:0000313" key="7">
    <source>
        <dbReference type="EMBL" id="VDN47527.1"/>
    </source>
</evidence>
<feature type="chain" id="PRO_5038861876" evidence="6">
    <location>
        <begin position="20"/>
        <end position="441"/>
    </location>
</feature>
<keyword evidence="1" id="KW-1003">Cell membrane</keyword>
<dbReference type="OrthoDB" id="55273at2"/>
<dbReference type="Pfam" id="PF13416">
    <property type="entry name" value="SBP_bac_8"/>
    <property type="match status" value="1"/>
</dbReference>
<dbReference type="Gene3D" id="3.40.190.10">
    <property type="entry name" value="Periplasmic binding protein-like II"/>
    <property type="match status" value="1"/>
</dbReference>
<dbReference type="EMBL" id="LR130778">
    <property type="protein sequence ID" value="VDN47527.1"/>
    <property type="molecule type" value="Genomic_DNA"/>
</dbReference>
<protein>
    <submittedName>
        <fullName evidence="7">Carbohydrate ABC transporter substrate-binding protein</fullName>
    </submittedName>
</protein>
<dbReference type="KEGG" id="cbar:PATL70BA_1640"/>
<dbReference type="InterPro" id="IPR050490">
    <property type="entry name" value="Bact_solute-bd_prot1"/>
</dbReference>
<dbReference type="PROSITE" id="PS51257">
    <property type="entry name" value="PROKAR_LIPOPROTEIN"/>
    <property type="match status" value="1"/>
</dbReference>
<evidence type="ECO:0000256" key="6">
    <source>
        <dbReference type="SAM" id="SignalP"/>
    </source>
</evidence>
<keyword evidence="8" id="KW-1185">Reference proteome</keyword>
<name>A0A3P7PU87_9FIRM</name>
<feature type="signal peptide" evidence="6">
    <location>
        <begin position="1"/>
        <end position="19"/>
    </location>
</feature>
<accession>A0A3P7PU87</accession>
<dbReference type="AlphaFoldDB" id="A0A3P7PU87"/>
<proteinExistence type="predicted"/>
<keyword evidence="3" id="KW-0472">Membrane</keyword>
<dbReference type="RefSeq" id="WP_125136823.1">
    <property type="nucleotide sequence ID" value="NZ_LR130778.1"/>
</dbReference>
<evidence type="ECO:0000256" key="1">
    <source>
        <dbReference type="ARBA" id="ARBA00022475"/>
    </source>
</evidence>
<evidence type="ECO:0000256" key="2">
    <source>
        <dbReference type="ARBA" id="ARBA00022729"/>
    </source>
</evidence>
<evidence type="ECO:0000256" key="3">
    <source>
        <dbReference type="ARBA" id="ARBA00023136"/>
    </source>
</evidence>
<keyword evidence="5" id="KW-0449">Lipoprotein</keyword>
<dbReference type="SUPFAM" id="SSF53850">
    <property type="entry name" value="Periplasmic binding protein-like II"/>
    <property type="match status" value="1"/>
</dbReference>
<evidence type="ECO:0000256" key="5">
    <source>
        <dbReference type="ARBA" id="ARBA00023288"/>
    </source>
</evidence>